<sequence>MTQPKPPTTSRFWTLADDWLDQQSRLNKDFAPFLISTLEPSQCIPTKWADALARELEAAISDRSAKWLETLIAGRPYDTPLVEWEARELDERPQEAEEMRAEMER</sequence>
<name>A0A0F8ZGY1_9ZZZZ</name>
<organism evidence="1">
    <name type="scientific">marine sediment metagenome</name>
    <dbReference type="NCBI Taxonomy" id="412755"/>
    <lineage>
        <taxon>unclassified sequences</taxon>
        <taxon>metagenomes</taxon>
        <taxon>ecological metagenomes</taxon>
    </lineage>
</organism>
<comment type="caution">
    <text evidence="1">The sequence shown here is derived from an EMBL/GenBank/DDBJ whole genome shotgun (WGS) entry which is preliminary data.</text>
</comment>
<proteinExistence type="predicted"/>
<evidence type="ECO:0000313" key="1">
    <source>
        <dbReference type="EMBL" id="KKK92998.1"/>
    </source>
</evidence>
<dbReference type="EMBL" id="LAZR01047962">
    <property type="protein sequence ID" value="KKK92998.1"/>
    <property type="molecule type" value="Genomic_DNA"/>
</dbReference>
<reference evidence="1" key="1">
    <citation type="journal article" date="2015" name="Nature">
        <title>Complex archaea that bridge the gap between prokaryotes and eukaryotes.</title>
        <authorList>
            <person name="Spang A."/>
            <person name="Saw J.H."/>
            <person name="Jorgensen S.L."/>
            <person name="Zaremba-Niedzwiedzka K."/>
            <person name="Martijn J."/>
            <person name="Lind A.E."/>
            <person name="van Eijk R."/>
            <person name="Schleper C."/>
            <person name="Guy L."/>
            <person name="Ettema T.J."/>
        </authorList>
    </citation>
    <scope>NUCLEOTIDE SEQUENCE</scope>
</reference>
<protein>
    <submittedName>
        <fullName evidence="1">Uncharacterized protein</fullName>
    </submittedName>
</protein>
<dbReference type="AlphaFoldDB" id="A0A0F8ZGY1"/>
<accession>A0A0F8ZGY1</accession>
<gene>
    <name evidence="1" type="ORF">LCGC14_2697260</name>
</gene>